<comment type="caution">
    <text evidence="1">The sequence shown here is derived from an EMBL/GenBank/DDBJ whole genome shotgun (WGS) entry which is preliminary data.</text>
</comment>
<evidence type="ECO:0000313" key="2">
    <source>
        <dbReference type="Proteomes" id="UP000269221"/>
    </source>
</evidence>
<sequence>MGALKSAVNGDQQGLVLVAAESGNTGASLLGAGDGVSFWELGVPKVVAAGEVVLSVLICALWKVRWEHMENLFVLWPREELQSFDHLGDPPLEFLKEVNVIPMLENPRAGCSTAGLKEFLSVSCIILGSNKFNLKKKEKGNDQKGKDILLAGPKKVPEIISAQVISKSWGKLTSSPKRHRVSKGKYVKGGFAPDLAIIIIPMAL</sequence>
<keyword evidence="2" id="KW-1185">Reference proteome</keyword>
<name>A0A3M0K196_HIRRU</name>
<reference evidence="1 2" key="1">
    <citation type="submission" date="2018-07" db="EMBL/GenBank/DDBJ databases">
        <title>A high quality draft genome assembly of the barn swallow (H. rustica rustica).</title>
        <authorList>
            <person name="Formenti G."/>
            <person name="Chiara M."/>
            <person name="Poveda L."/>
            <person name="Francoijs K.-J."/>
            <person name="Bonisoli-Alquati A."/>
            <person name="Canova L."/>
            <person name="Gianfranceschi L."/>
            <person name="Horner D.S."/>
            <person name="Saino N."/>
        </authorList>
    </citation>
    <scope>NUCLEOTIDE SEQUENCE [LARGE SCALE GENOMIC DNA]</scope>
    <source>
        <strain evidence="1">Chelidonia</strain>
        <tissue evidence="1">Blood</tissue>
    </source>
</reference>
<organism evidence="1 2">
    <name type="scientific">Hirundo rustica rustica</name>
    <dbReference type="NCBI Taxonomy" id="333673"/>
    <lineage>
        <taxon>Eukaryota</taxon>
        <taxon>Metazoa</taxon>
        <taxon>Chordata</taxon>
        <taxon>Craniata</taxon>
        <taxon>Vertebrata</taxon>
        <taxon>Euteleostomi</taxon>
        <taxon>Archelosauria</taxon>
        <taxon>Archosauria</taxon>
        <taxon>Dinosauria</taxon>
        <taxon>Saurischia</taxon>
        <taxon>Theropoda</taxon>
        <taxon>Coelurosauria</taxon>
        <taxon>Aves</taxon>
        <taxon>Neognathae</taxon>
        <taxon>Neoaves</taxon>
        <taxon>Telluraves</taxon>
        <taxon>Australaves</taxon>
        <taxon>Passeriformes</taxon>
        <taxon>Sylvioidea</taxon>
        <taxon>Hirundinidae</taxon>
        <taxon>Hirundo</taxon>
    </lineage>
</organism>
<proteinExistence type="predicted"/>
<dbReference type="AlphaFoldDB" id="A0A3M0K196"/>
<evidence type="ECO:0000313" key="1">
    <source>
        <dbReference type="EMBL" id="RMC06758.1"/>
    </source>
</evidence>
<gene>
    <name evidence="1" type="ORF">DUI87_16204</name>
</gene>
<dbReference type="Proteomes" id="UP000269221">
    <property type="component" value="Unassembled WGS sequence"/>
</dbReference>
<protein>
    <submittedName>
        <fullName evidence="1">Uncharacterized protein</fullName>
    </submittedName>
</protein>
<accession>A0A3M0K196</accession>
<dbReference type="EMBL" id="QRBI01000120">
    <property type="protein sequence ID" value="RMC06758.1"/>
    <property type="molecule type" value="Genomic_DNA"/>
</dbReference>